<name>A0A3B1BRP5_9ZZZZ</name>
<organism evidence="1">
    <name type="scientific">hydrothermal vent metagenome</name>
    <dbReference type="NCBI Taxonomy" id="652676"/>
    <lineage>
        <taxon>unclassified sequences</taxon>
        <taxon>metagenomes</taxon>
        <taxon>ecological metagenomes</taxon>
    </lineage>
</organism>
<accession>A0A3B1BRP5</accession>
<proteinExistence type="predicted"/>
<gene>
    <name evidence="1" type="ORF">MNBD_IGNAVI01-2843</name>
</gene>
<sequence>MKRLIIPFFTLLFILNIPLLSQNLPRKNQLSGGLQLGYYNGFSIGANIKIANFAEDFPLQAKLGLGYTFTSGGNAMLARKVFINNNTNGVPEESGDILDFRFDFMYKINLLSTKRTFILFGPRYTMFTAFFSYIGGNEEFKVTANQWGIGAGLESYFRMSDRFDLVLHAGYDYFFPSSIDGHDTSYNTDDNNINPREDYKYSDADEAINQPKHMLRLMIGFNYSF</sequence>
<protein>
    <recommendedName>
        <fullName evidence="2">Outer membrane protein beta-barrel domain-containing protein</fullName>
    </recommendedName>
</protein>
<evidence type="ECO:0008006" key="2">
    <source>
        <dbReference type="Google" id="ProtNLM"/>
    </source>
</evidence>
<reference evidence="1" key="1">
    <citation type="submission" date="2018-06" db="EMBL/GenBank/DDBJ databases">
        <authorList>
            <person name="Zhirakovskaya E."/>
        </authorList>
    </citation>
    <scope>NUCLEOTIDE SEQUENCE</scope>
</reference>
<dbReference type="EMBL" id="UOGD01000108">
    <property type="protein sequence ID" value="VAX18602.1"/>
    <property type="molecule type" value="Genomic_DNA"/>
</dbReference>
<evidence type="ECO:0000313" key="1">
    <source>
        <dbReference type="EMBL" id="VAX18602.1"/>
    </source>
</evidence>
<dbReference type="AlphaFoldDB" id="A0A3B1BRP5"/>
<dbReference type="Gene3D" id="2.40.160.70">
    <property type="entry name" value="outer membrane protein from Thermus thermophilus HB27"/>
    <property type="match status" value="1"/>
</dbReference>